<accession>D7LU71</accession>
<organism evidence="4">
    <name type="scientific">Arabidopsis lyrata subsp. lyrata</name>
    <name type="common">Lyre-leaved rock-cress</name>
    <dbReference type="NCBI Taxonomy" id="81972"/>
    <lineage>
        <taxon>Eukaryota</taxon>
        <taxon>Viridiplantae</taxon>
        <taxon>Streptophyta</taxon>
        <taxon>Embryophyta</taxon>
        <taxon>Tracheophyta</taxon>
        <taxon>Spermatophyta</taxon>
        <taxon>Magnoliopsida</taxon>
        <taxon>eudicotyledons</taxon>
        <taxon>Gunneridae</taxon>
        <taxon>Pentapetalae</taxon>
        <taxon>rosids</taxon>
        <taxon>malvids</taxon>
        <taxon>Brassicales</taxon>
        <taxon>Brassicaceae</taxon>
        <taxon>Camelineae</taxon>
        <taxon>Arabidopsis</taxon>
    </lineage>
</organism>
<evidence type="ECO:0000313" key="4">
    <source>
        <dbReference type="Proteomes" id="UP000008694"/>
    </source>
</evidence>
<evidence type="ECO:0000256" key="1">
    <source>
        <dbReference type="SAM" id="MobiDB-lite"/>
    </source>
</evidence>
<dbReference type="Gramene" id="scaffold_502319.1">
    <property type="protein sequence ID" value="scaffold_502319.1"/>
    <property type="gene ID" value="scaffold_502319.1"/>
</dbReference>
<keyword evidence="4" id="KW-1185">Reference proteome</keyword>
<gene>
    <name evidence="3" type="ORF">ARALYDRAFT_906615</name>
</gene>
<feature type="transmembrane region" description="Helical" evidence="2">
    <location>
        <begin position="257"/>
        <end position="277"/>
    </location>
</feature>
<dbReference type="EMBL" id="GL348717">
    <property type="protein sequence ID" value="EFH52409.1"/>
    <property type="molecule type" value="Genomic_DNA"/>
</dbReference>
<keyword evidence="2" id="KW-1133">Transmembrane helix</keyword>
<name>D7LU71_ARALL</name>
<protein>
    <submittedName>
        <fullName evidence="3">Predicted protein</fullName>
    </submittedName>
</protein>
<evidence type="ECO:0000256" key="2">
    <source>
        <dbReference type="SAM" id="Phobius"/>
    </source>
</evidence>
<keyword evidence="2" id="KW-0472">Membrane</keyword>
<reference evidence="4" key="1">
    <citation type="journal article" date="2011" name="Nat. Genet.">
        <title>The Arabidopsis lyrata genome sequence and the basis of rapid genome size change.</title>
        <authorList>
            <person name="Hu T.T."/>
            <person name="Pattyn P."/>
            <person name="Bakker E.G."/>
            <person name="Cao J."/>
            <person name="Cheng J.-F."/>
            <person name="Clark R.M."/>
            <person name="Fahlgren N."/>
            <person name="Fawcett J.A."/>
            <person name="Grimwood J."/>
            <person name="Gundlach H."/>
            <person name="Haberer G."/>
            <person name="Hollister J.D."/>
            <person name="Ossowski S."/>
            <person name="Ottilar R.P."/>
            <person name="Salamov A.A."/>
            <person name="Schneeberger K."/>
            <person name="Spannagl M."/>
            <person name="Wang X."/>
            <person name="Yang L."/>
            <person name="Nasrallah M.E."/>
            <person name="Bergelson J."/>
            <person name="Carrington J.C."/>
            <person name="Gaut B.S."/>
            <person name="Schmutz J."/>
            <person name="Mayer K.F.X."/>
            <person name="Van de Peer Y."/>
            <person name="Grigoriev I.V."/>
            <person name="Nordborg M."/>
            <person name="Weigel D."/>
            <person name="Guo Y.-L."/>
        </authorList>
    </citation>
    <scope>NUCLEOTIDE SEQUENCE [LARGE SCALE GENOMIC DNA]</scope>
    <source>
        <strain evidence="4">cv. MN47</strain>
    </source>
</reference>
<sequence length="310" mass="33899">MATTEENLELLQEIDHRIEEIVLTVPCSAWNENRSSQILDALLFIVKRTFEPRIQIILKPAWPVDPAPTGVIEEQRAAIGEYVERRGPMQEDEQRGRVVAGRNPPSVNDGIPTDRLGPSGVASGTLNPSAHTISFLHDEEQGGSGPSNGTFDQHVYLQNSRVIMAMIAVLLATIVLTVGLNPPSTIDTISVKIIFQITFWIAAVFSLAALFILGMVTPTSFDMQVHRFRCAFVSISVGLICVVVAFVASTVSMTSNLFARIVGGLIGAIGIVVFSYFTSITVRDFIYTKTGFRLTQHADNKPYALTCFSV</sequence>
<feature type="region of interest" description="Disordered" evidence="1">
    <location>
        <begin position="88"/>
        <end position="122"/>
    </location>
</feature>
<dbReference type="HOGENOM" id="CLU_898181_0_0_1"/>
<feature type="transmembrane region" description="Helical" evidence="2">
    <location>
        <begin position="193"/>
        <end position="216"/>
    </location>
</feature>
<feature type="transmembrane region" description="Helical" evidence="2">
    <location>
        <begin position="162"/>
        <end position="181"/>
    </location>
</feature>
<feature type="transmembrane region" description="Helical" evidence="2">
    <location>
        <begin position="228"/>
        <end position="251"/>
    </location>
</feature>
<proteinExistence type="predicted"/>
<dbReference type="AlphaFoldDB" id="D7LU71"/>
<evidence type="ECO:0000313" key="3">
    <source>
        <dbReference type="EMBL" id="EFH52409.1"/>
    </source>
</evidence>
<keyword evidence="2" id="KW-0812">Transmembrane</keyword>
<dbReference type="Proteomes" id="UP000008694">
    <property type="component" value="Unassembled WGS sequence"/>
</dbReference>